<organism evidence="2 3">
    <name type="scientific">Coregonus suidteri</name>
    <dbReference type="NCBI Taxonomy" id="861788"/>
    <lineage>
        <taxon>Eukaryota</taxon>
        <taxon>Metazoa</taxon>
        <taxon>Chordata</taxon>
        <taxon>Craniata</taxon>
        <taxon>Vertebrata</taxon>
        <taxon>Euteleostomi</taxon>
        <taxon>Actinopterygii</taxon>
        <taxon>Neopterygii</taxon>
        <taxon>Teleostei</taxon>
        <taxon>Protacanthopterygii</taxon>
        <taxon>Salmoniformes</taxon>
        <taxon>Salmonidae</taxon>
        <taxon>Coregoninae</taxon>
        <taxon>Coregonus</taxon>
    </lineage>
</organism>
<dbReference type="Proteomes" id="UP001356427">
    <property type="component" value="Unassembled WGS sequence"/>
</dbReference>
<name>A0AAN8LDF6_9TELE</name>
<gene>
    <name evidence="2" type="ORF">J4Q44_G00232070</name>
</gene>
<reference evidence="2 3" key="1">
    <citation type="submission" date="2021-04" db="EMBL/GenBank/DDBJ databases">
        <authorList>
            <person name="De Guttry C."/>
            <person name="Zahm M."/>
            <person name="Klopp C."/>
            <person name="Cabau C."/>
            <person name="Louis A."/>
            <person name="Berthelot C."/>
            <person name="Parey E."/>
            <person name="Roest Crollius H."/>
            <person name="Montfort J."/>
            <person name="Robinson-Rechavi M."/>
            <person name="Bucao C."/>
            <person name="Bouchez O."/>
            <person name="Gislard M."/>
            <person name="Lluch J."/>
            <person name="Milhes M."/>
            <person name="Lampietro C."/>
            <person name="Lopez Roques C."/>
            <person name="Donnadieu C."/>
            <person name="Braasch I."/>
            <person name="Desvignes T."/>
            <person name="Postlethwait J."/>
            <person name="Bobe J."/>
            <person name="Wedekind C."/>
            <person name="Guiguen Y."/>
        </authorList>
    </citation>
    <scope>NUCLEOTIDE SEQUENCE [LARGE SCALE GENOMIC DNA]</scope>
    <source>
        <strain evidence="2">Cs_M1</strain>
        <tissue evidence="2">Blood</tissue>
    </source>
</reference>
<protein>
    <submittedName>
        <fullName evidence="2">Uncharacterized protein</fullName>
    </submittedName>
</protein>
<evidence type="ECO:0000256" key="1">
    <source>
        <dbReference type="SAM" id="MobiDB-lite"/>
    </source>
</evidence>
<evidence type="ECO:0000313" key="3">
    <source>
        <dbReference type="Proteomes" id="UP001356427"/>
    </source>
</evidence>
<sequence>MARLQANQSQQLHQGLRHAYSQFQNEIQQSVCDPLRDILSGYDALVISASEAALGDLLSAFERNQSELREALQALTPSQEEGEEALAQCGRDFLLAADRLRKEWEEQRDRAAADLCDIQVALASAQTSLGTLRRERSHTHISDTHTPDTHTPDTHILALTQYERSDAVSKSPLSTLANHSLPHRALSNQNTPHRALSNESAGLSDVTSGVSELFVSQQHRVSQRQANQRAERSSKGLSRPPWQS</sequence>
<feature type="region of interest" description="Disordered" evidence="1">
    <location>
        <begin position="183"/>
        <end position="203"/>
    </location>
</feature>
<dbReference type="AlphaFoldDB" id="A0AAN8LDF6"/>
<feature type="region of interest" description="Disordered" evidence="1">
    <location>
        <begin position="217"/>
        <end position="244"/>
    </location>
</feature>
<accession>A0AAN8LDF6</accession>
<feature type="compositionally biased region" description="Basic and acidic residues" evidence="1">
    <location>
        <begin position="132"/>
        <end position="152"/>
    </location>
</feature>
<feature type="compositionally biased region" description="Polar residues" evidence="1">
    <location>
        <begin position="186"/>
        <end position="203"/>
    </location>
</feature>
<feature type="region of interest" description="Disordered" evidence="1">
    <location>
        <begin position="129"/>
        <end position="152"/>
    </location>
</feature>
<dbReference type="EMBL" id="JAGTTL010000021">
    <property type="protein sequence ID" value="KAK6306282.1"/>
    <property type="molecule type" value="Genomic_DNA"/>
</dbReference>
<keyword evidence="3" id="KW-1185">Reference proteome</keyword>
<comment type="caution">
    <text evidence="2">The sequence shown here is derived from an EMBL/GenBank/DDBJ whole genome shotgun (WGS) entry which is preliminary data.</text>
</comment>
<evidence type="ECO:0000313" key="2">
    <source>
        <dbReference type="EMBL" id="KAK6306282.1"/>
    </source>
</evidence>
<proteinExistence type="predicted"/>
<feature type="compositionally biased region" description="Polar residues" evidence="1">
    <location>
        <begin position="217"/>
        <end position="228"/>
    </location>
</feature>